<accession>A0A096D9A1</accession>
<dbReference type="RefSeq" id="WP_002584962.1">
    <property type="nucleotide sequence ID" value="NZ_KN174165.1"/>
</dbReference>
<organism evidence="2 3">
    <name type="scientific">Flavonifractor plautii 1_3_50AFAA</name>
    <dbReference type="NCBI Taxonomy" id="742738"/>
    <lineage>
        <taxon>Bacteria</taxon>
        <taxon>Bacillati</taxon>
        <taxon>Bacillota</taxon>
        <taxon>Clostridia</taxon>
        <taxon>Eubacteriales</taxon>
        <taxon>Oscillospiraceae</taxon>
        <taxon>Flavonifractor</taxon>
    </lineage>
</organism>
<dbReference type="GeneID" id="69515120"/>
<dbReference type="HOGENOM" id="CLU_116176_2_0_9"/>
<name>A0A096D9A1_FLAPL</name>
<dbReference type="Pfam" id="PF14194">
    <property type="entry name" value="Cys_rich_VLP"/>
    <property type="match status" value="1"/>
</dbReference>
<gene>
    <name evidence="2" type="ORF">HMPREF9460_03112</name>
</gene>
<reference evidence="2 3" key="1">
    <citation type="submission" date="2011-08" db="EMBL/GenBank/DDBJ databases">
        <title>The Genome Sequence of Clostridium orbiscindens 1_3_50AFAA.</title>
        <authorList>
            <consortium name="The Broad Institute Genome Sequencing Platform"/>
            <person name="Earl A."/>
            <person name="Ward D."/>
            <person name="Feldgarden M."/>
            <person name="Gevers D."/>
            <person name="Daigneault M."/>
            <person name="Strauss J."/>
            <person name="Allen-Vercoe E."/>
            <person name="Young S.K."/>
            <person name="Zeng Q."/>
            <person name="Gargeya S."/>
            <person name="Fitzgerald M."/>
            <person name="Haas B."/>
            <person name="Abouelleil A."/>
            <person name="Alvarado L."/>
            <person name="Arachchi H.M."/>
            <person name="Berlin A."/>
            <person name="Brown A."/>
            <person name="Chapman S.B."/>
            <person name="Chen Z."/>
            <person name="Dunbar C."/>
            <person name="Freedman E."/>
            <person name="Gearin G."/>
            <person name="Gellesch M."/>
            <person name="Goldberg J."/>
            <person name="Griggs A."/>
            <person name="Gujja S."/>
            <person name="Heiman D."/>
            <person name="Howarth C."/>
            <person name="Larson L."/>
            <person name="Lui A."/>
            <person name="MacDonald P.J.P."/>
            <person name="Montmayeur A."/>
            <person name="Murphy C."/>
            <person name="Neiman D."/>
            <person name="Pearson M."/>
            <person name="Priest M."/>
            <person name="Roberts A."/>
            <person name="Saif S."/>
            <person name="Shea T."/>
            <person name="Shenoy N."/>
            <person name="Sisk P."/>
            <person name="Stolte C."/>
            <person name="Sykes S."/>
            <person name="Wortman J."/>
            <person name="Nusbaum C."/>
            <person name="Birren B."/>
        </authorList>
    </citation>
    <scope>NUCLEOTIDE SEQUENCE [LARGE SCALE GENOMIC DNA]</scope>
    <source>
        <strain evidence="2 3">1_3_50AFAA</strain>
    </source>
</reference>
<evidence type="ECO:0000313" key="3">
    <source>
        <dbReference type="Proteomes" id="UP000029585"/>
    </source>
</evidence>
<evidence type="ECO:0000313" key="2">
    <source>
        <dbReference type="EMBL" id="KGF54139.1"/>
    </source>
</evidence>
<dbReference type="eggNOG" id="ENOG502ZBJU">
    <property type="taxonomic scope" value="Bacteria"/>
</dbReference>
<protein>
    <recommendedName>
        <fullName evidence="1">Cysteine-rich VLP domain-containing protein</fullName>
    </recommendedName>
</protein>
<sequence>MIRLDEKQYRAVKKMTRAACANNDCGNCLLLDDGETCVCVQSISYSLLCRYFREAVLPADRQLCEQITRSGETDLKRCAVCGSTFAAGSNRAKYCPDCAAKIRRRQKAQSERNRRLRIKTTT</sequence>
<dbReference type="EMBL" id="ADLO01000094">
    <property type="protein sequence ID" value="KGF54139.1"/>
    <property type="molecule type" value="Genomic_DNA"/>
</dbReference>
<feature type="domain" description="Cysteine-rich VLP" evidence="1">
    <location>
        <begin position="6"/>
        <end position="60"/>
    </location>
</feature>
<dbReference type="AlphaFoldDB" id="A0A096D9A1"/>
<evidence type="ECO:0000259" key="1">
    <source>
        <dbReference type="Pfam" id="PF14194"/>
    </source>
</evidence>
<dbReference type="Proteomes" id="UP000029585">
    <property type="component" value="Unassembled WGS sequence"/>
</dbReference>
<comment type="caution">
    <text evidence="2">The sequence shown here is derived from an EMBL/GenBank/DDBJ whole genome shotgun (WGS) entry which is preliminary data.</text>
</comment>
<proteinExistence type="predicted"/>
<dbReference type="InterPro" id="IPR025973">
    <property type="entry name" value="Cys_rich_VLP_dom"/>
</dbReference>
<keyword evidence="3" id="KW-1185">Reference proteome</keyword>